<proteinExistence type="predicted"/>
<sequence length="365" mass="40398">MFHVKAASFYEYSSDLPPVNGIRQAIDDNLIEEIGSKSAMNVGFTQQPGAPLPLEEDFQLSMLVKDHCLCFCVRIEERKVPPSAIKYKYEQWLEKNPAPERKEEREAKLRIYEELLPLYPPQPVDVECMINTRAGELTIASCKNKECEEVLGYLRAVFGVGALRKEDYYSHRFPLVLTEAFSAQDFEPFKFGGDITLKGTEKERVTGSKIDQAELKQLIDDGYKVDSLSLISKTNFGSVGFKVDSKGGVKSLSLLDHDENSAMANAVDDGYAEQVYANIVSVSAIMKDMQALAKKYGEATETDLEDSGEEAIVTGDPDTMNAASSTTDDETADMLDAIDQNSGSDHVPDFDVAPPGSDQEDIPWN</sequence>
<dbReference type="Pfam" id="PF04381">
    <property type="entry name" value="RdgC"/>
    <property type="match status" value="1"/>
</dbReference>
<comment type="caution">
    <text evidence="3">The sequence shown here is derived from an EMBL/GenBank/DDBJ whole genome shotgun (WGS) entry which is preliminary data.</text>
</comment>
<dbReference type="EMBL" id="JAEMOS010000002">
    <property type="protein sequence ID" value="MBJ7265450.1"/>
    <property type="molecule type" value="Genomic_DNA"/>
</dbReference>
<evidence type="ECO:0000313" key="5">
    <source>
        <dbReference type="Proteomes" id="UP000655994"/>
    </source>
</evidence>
<dbReference type="InterPro" id="IPR007476">
    <property type="entry name" value="RdgC"/>
</dbReference>
<dbReference type="Proteomes" id="UP000655994">
    <property type="component" value="Unassembled WGS sequence"/>
</dbReference>
<name>A0A8I1KFE0_9GAMM</name>
<protein>
    <submittedName>
        <fullName evidence="3">Recombination-associated protein RdgC</fullName>
    </submittedName>
</protein>
<dbReference type="RefSeq" id="WP_199493230.1">
    <property type="nucleotide sequence ID" value="NZ_JAEMOP010000009.1"/>
</dbReference>
<dbReference type="Proteomes" id="UP000621390">
    <property type="component" value="Unassembled WGS sequence"/>
</dbReference>
<evidence type="ECO:0000313" key="4">
    <source>
        <dbReference type="Proteomes" id="UP000621390"/>
    </source>
</evidence>
<dbReference type="GO" id="GO:0006310">
    <property type="term" value="P:DNA recombination"/>
    <property type="evidence" value="ECO:0007669"/>
    <property type="project" value="InterPro"/>
</dbReference>
<dbReference type="EMBL" id="JAEMOP010000009">
    <property type="protein sequence ID" value="MBJ7316876.1"/>
    <property type="molecule type" value="Genomic_DNA"/>
</dbReference>
<organism evidence="3 4">
    <name type="scientific">Idiomarina abyssalis</name>
    <dbReference type="NCBI Taxonomy" id="86102"/>
    <lineage>
        <taxon>Bacteria</taxon>
        <taxon>Pseudomonadati</taxon>
        <taxon>Pseudomonadota</taxon>
        <taxon>Gammaproteobacteria</taxon>
        <taxon>Alteromonadales</taxon>
        <taxon>Idiomarinaceae</taxon>
        <taxon>Idiomarina</taxon>
    </lineage>
</organism>
<evidence type="ECO:0000313" key="2">
    <source>
        <dbReference type="EMBL" id="MBJ7265450.1"/>
    </source>
</evidence>
<feature type="region of interest" description="Disordered" evidence="1">
    <location>
        <begin position="301"/>
        <end position="365"/>
    </location>
</feature>
<gene>
    <name evidence="3" type="primary">rdgC</name>
    <name evidence="2" type="ORF">JHC10_00695</name>
    <name evidence="3" type="ORF">JHC11_12845</name>
</gene>
<keyword evidence="5" id="KW-1185">Reference proteome</keyword>
<evidence type="ECO:0000313" key="3">
    <source>
        <dbReference type="EMBL" id="MBJ7316876.1"/>
    </source>
</evidence>
<evidence type="ECO:0000256" key="1">
    <source>
        <dbReference type="SAM" id="MobiDB-lite"/>
    </source>
</evidence>
<accession>A0A8I1KFE0</accession>
<dbReference type="AlphaFoldDB" id="A0A8I1KFE0"/>
<reference evidence="3 5" key="1">
    <citation type="submission" date="2020-09" db="EMBL/GenBank/DDBJ databases">
        <title>Draft Genomes of Bacterial Isolates from North Pond Shallow Sediments.</title>
        <authorList>
            <person name="Kiel Reese B."/>
            <person name="Mullis M."/>
            <person name="Weisend R.E."/>
        </authorList>
    </citation>
    <scope>NUCLEOTIDE SEQUENCE</scope>
    <source>
        <strain evidence="3">KJE-2</strain>
        <strain evidence="2 5">KJE-3</strain>
    </source>
</reference>